<keyword evidence="2" id="KW-1185">Reference proteome</keyword>
<protein>
    <submittedName>
        <fullName evidence="1">Uncharacterized protein</fullName>
    </submittedName>
</protein>
<gene>
    <name evidence="1" type="ORF">JZY06_08600</name>
</gene>
<evidence type="ECO:0000313" key="1">
    <source>
        <dbReference type="EMBL" id="MBN9644665.1"/>
    </source>
</evidence>
<reference evidence="1" key="1">
    <citation type="submission" date="2021-03" db="EMBL/GenBank/DDBJ databases">
        <authorList>
            <person name="Sun Q."/>
        </authorList>
    </citation>
    <scope>NUCLEOTIDE SEQUENCE</scope>
    <source>
        <strain evidence="1">CCM 8862</strain>
    </source>
</reference>
<dbReference type="EMBL" id="JAFLEQ010000016">
    <property type="protein sequence ID" value="MBN9644665.1"/>
    <property type="molecule type" value="Genomic_DNA"/>
</dbReference>
<evidence type="ECO:0000313" key="2">
    <source>
        <dbReference type="Proteomes" id="UP000664332"/>
    </source>
</evidence>
<comment type="caution">
    <text evidence="1">The sequence shown here is derived from an EMBL/GenBank/DDBJ whole genome shotgun (WGS) entry which is preliminary data.</text>
</comment>
<dbReference type="Proteomes" id="UP000664332">
    <property type="component" value="Unassembled WGS sequence"/>
</dbReference>
<sequence length="49" mass="5680">MDFDEVKVFSDCRIVAEGPPRDVLGDRPLKRFIELTGYVAPAEELEWLR</sequence>
<dbReference type="AlphaFoldDB" id="A0A939E0G2"/>
<accession>A0A939E0G2</accession>
<organism evidence="1 2">
    <name type="scientific">Corynebacterium mendelii</name>
    <dbReference type="NCBI Taxonomy" id="2765362"/>
    <lineage>
        <taxon>Bacteria</taxon>
        <taxon>Bacillati</taxon>
        <taxon>Actinomycetota</taxon>
        <taxon>Actinomycetes</taxon>
        <taxon>Mycobacteriales</taxon>
        <taxon>Corynebacteriaceae</taxon>
        <taxon>Corynebacterium</taxon>
    </lineage>
</organism>
<proteinExistence type="predicted"/>
<dbReference type="RefSeq" id="WP_207279154.1">
    <property type="nucleotide sequence ID" value="NZ_JAFLEQ010000016.1"/>
</dbReference>
<name>A0A939E0G2_9CORY</name>